<keyword evidence="6" id="KW-0966">Cell projection</keyword>
<evidence type="ECO:0000256" key="4">
    <source>
        <dbReference type="ARBA" id="ARBA00022846"/>
    </source>
</evidence>
<dbReference type="GO" id="GO:0031514">
    <property type="term" value="C:motile cilium"/>
    <property type="evidence" value="ECO:0007669"/>
    <property type="project" value="UniProtKB-SubCell"/>
</dbReference>
<dbReference type="AlphaFoldDB" id="A0A7E5WSV3"/>
<comment type="subcellular location">
    <subcellularLocation>
        <location evidence="1">Cell projection</location>
        <location evidence="1">Cilium</location>
        <location evidence="1">Flagellum</location>
    </subcellularLocation>
</comment>
<evidence type="ECO:0000313" key="9">
    <source>
        <dbReference type="RefSeq" id="XP_026743875.1"/>
    </source>
</evidence>
<sequence>MTSSRKMSMASNCISEKRISQWEDLMRKFSDSHKTECRTAPLDIPRAPRSTKFFPTGSQYEGTWDILGMSGYGDYVFPNGVEYGGDFEDGMFHGKGELRYQDGAVIRGKFDKGVMTERLLSFTDTLEYNESDWKYCVMPDRRFAIEYDLDVAAAGISYLTADQPTKEIPPGHYDSGDGFYNAKTRSVFKYEDPTRIVRSASEREHKWILENCRRNPDDPLGPRPDLYEKWSEPIDRLQPPPPPAAGPKTNISGFRAQSIFEQDFDFFKGFKFFRTGSSSESSTNTSD</sequence>
<gene>
    <name evidence="9" type="primary">LOC113505398</name>
</gene>
<evidence type="ECO:0000256" key="6">
    <source>
        <dbReference type="ARBA" id="ARBA00023273"/>
    </source>
</evidence>
<dbReference type="OrthoDB" id="300500at2759"/>
<proteinExistence type="predicted"/>
<reference evidence="9" key="1">
    <citation type="submission" date="2025-08" db="UniProtKB">
        <authorList>
            <consortium name="RefSeq"/>
        </authorList>
    </citation>
    <scope>IDENTIFICATION</scope>
</reference>
<keyword evidence="8" id="KW-1185">Reference proteome</keyword>
<organism evidence="8 9">
    <name type="scientific">Trichoplusia ni</name>
    <name type="common">Cabbage looper</name>
    <dbReference type="NCBI Taxonomy" id="7111"/>
    <lineage>
        <taxon>Eukaryota</taxon>
        <taxon>Metazoa</taxon>
        <taxon>Ecdysozoa</taxon>
        <taxon>Arthropoda</taxon>
        <taxon>Hexapoda</taxon>
        <taxon>Insecta</taxon>
        <taxon>Pterygota</taxon>
        <taxon>Neoptera</taxon>
        <taxon>Endopterygota</taxon>
        <taxon>Lepidoptera</taxon>
        <taxon>Glossata</taxon>
        <taxon>Ditrysia</taxon>
        <taxon>Noctuoidea</taxon>
        <taxon>Noctuidae</taxon>
        <taxon>Plusiinae</taxon>
        <taxon>Trichoplusia</taxon>
    </lineage>
</organism>
<accession>A0A7E5WSV3</accession>
<evidence type="ECO:0000256" key="3">
    <source>
        <dbReference type="ARBA" id="ARBA00022737"/>
    </source>
</evidence>
<dbReference type="SUPFAM" id="SSF82185">
    <property type="entry name" value="Histone H3 K4-specific methyltransferase SET7/9 N-terminal domain"/>
    <property type="match status" value="1"/>
</dbReference>
<dbReference type="Pfam" id="PF02493">
    <property type="entry name" value="MORN"/>
    <property type="match status" value="2"/>
</dbReference>
<dbReference type="GeneID" id="113505398"/>
<keyword evidence="4" id="KW-0282">Flagellum</keyword>
<dbReference type="PANTHER" id="PTHR46437">
    <property type="entry name" value="MORN REPEAT-CONTAINING PROTEIN 5"/>
    <property type="match status" value="1"/>
</dbReference>
<dbReference type="InterPro" id="IPR003409">
    <property type="entry name" value="MORN"/>
</dbReference>
<dbReference type="InterPro" id="IPR042814">
    <property type="entry name" value="Morn5"/>
</dbReference>
<evidence type="ECO:0000256" key="7">
    <source>
        <dbReference type="SAM" id="MobiDB-lite"/>
    </source>
</evidence>
<feature type="region of interest" description="Disordered" evidence="7">
    <location>
        <begin position="232"/>
        <end position="251"/>
    </location>
</feature>
<evidence type="ECO:0000256" key="1">
    <source>
        <dbReference type="ARBA" id="ARBA00004230"/>
    </source>
</evidence>
<dbReference type="Gene3D" id="2.20.110.10">
    <property type="entry name" value="Histone H3 K4-specific methyltransferase SET7/9 N-terminal domain"/>
    <property type="match status" value="1"/>
</dbReference>
<protein>
    <recommendedName>
        <fullName evidence="2">MORN repeat-containing protein 5</fullName>
    </recommendedName>
</protein>
<dbReference type="RefSeq" id="XP_026743875.1">
    <property type="nucleotide sequence ID" value="XM_026888074.1"/>
</dbReference>
<keyword evidence="3" id="KW-0677">Repeat</keyword>
<dbReference type="InParanoid" id="A0A7E5WSV3"/>
<dbReference type="KEGG" id="tnl:113505398"/>
<keyword evidence="5" id="KW-0969">Cilium</keyword>
<evidence type="ECO:0000256" key="5">
    <source>
        <dbReference type="ARBA" id="ARBA00023069"/>
    </source>
</evidence>
<evidence type="ECO:0000256" key="2">
    <source>
        <dbReference type="ARBA" id="ARBA00016322"/>
    </source>
</evidence>
<name>A0A7E5WSV3_TRINI</name>
<dbReference type="Proteomes" id="UP000322000">
    <property type="component" value="Chromosome 25"/>
</dbReference>
<dbReference type="PANTHER" id="PTHR46437:SF1">
    <property type="entry name" value="MORN REPEAT-CONTAINING PROTEIN 5"/>
    <property type="match status" value="1"/>
</dbReference>
<evidence type="ECO:0000313" key="8">
    <source>
        <dbReference type="Proteomes" id="UP000322000"/>
    </source>
</evidence>